<comment type="subcellular location">
    <subcellularLocation>
        <location evidence="1">Membrane</location>
    </subcellularLocation>
</comment>
<sequence>MLSLLDIFAYVIAATLLTQFLVLTATIYITWLLLLTMPFLSMFVRHRADYMPTPPRGLAGDGHPQAAVEVVLKSHIGAHVYRIEGLGGFYKGIMPSILTTLFIVFAQLIKEVCLLSLGPRAPLTNTVLDLTLALLPILLHTLTTRSIPHSSPHKDIVFLKVNLIYSAITTPHALSAFIPCMALCTLLSPAERATPWHLYQAPGVTSAAVPTLTLPCPLAPAVLMLTLPHPLAAALVTTLNILTTRLALQRQGPDKDIYSNKGTAEDTADAVLAVRSHVPYTSLANCARKIVREEGMGALFRAWEVEVLKFVR</sequence>
<evidence type="ECO:0008006" key="8">
    <source>
        <dbReference type="Google" id="ProtNLM"/>
    </source>
</evidence>
<feature type="transmembrane region" description="Helical" evidence="5">
    <location>
        <begin position="7"/>
        <end position="35"/>
    </location>
</feature>
<reference evidence="6" key="1">
    <citation type="submission" date="2023-03" db="EMBL/GenBank/DDBJ databases">
        <title>Massive genome expansion in bonnet fungi (Mycena s.s.) driven by repeated elements and novel gene families across ecological guilds.</title>
        <authorList>
            <consortium name="Lawrence Berkeley National Laboratory"/>
            <person name="Harder C.B."/>
            <person name="Miyauchi S."/>
            <person name="Viragh M."/>
            <person name="Kuo A."/>
            <person name="Thoen E."/>
            <person name="Andreopoulos B."/>
            <person name="Lu D."/>
            <person name="Skrede I."/>
            <person name="Drula E."/>
            <person name="Henrissat B."/>
            <person name="Morin E."/>
            <person name="Kohler A."/>
            <person name="Barry K."/>
            <person name="LaButti K."/>
            <person name="Morin E."/>
            <person name="Salamov A."/>
            <person name="Lipzen A."/>
            <person name="Mereny Z."/>
            <person name="Hegedus B."/>
            <person name="Baldrian P."/>
            <person name="Stursova M."/>
            <person name="Weitz H."/>
            <person name="Taylor A."/>
            <person name="Grigoriev I.V."/>
            <person name="Nagy L.G."/>
            <person name="Martin F."/>
            <person name="Kauserud H."/>
        </authorList>
    </citation>
    <scope>NUCLEOTIDE SEQUENCE</scope>
    <source>
        <strain evidence="6">CBHHK188m</strain>
    </source>
</reference>
<evidence type="ECO:0000256" key="2">
    <source>
        <dbReference type="ARBA" id="ARBA00022692"/>
    </source>
</evidence>
<dbReference type="Proteomes" id="UP001215280">
    <property type="component" value="Unassembled WGS sequence"/>
</dbReference>
<name>A0AAD7NG21_9AGAR</name>
<protein>
    <recommendedName>
        <fullName evidence="8">Mitochondrial carrier</fullName>
    </recommendedName>
</protein>
<evidence type="ECO:0000256" key="5">
    <source>
        <dbReference type="SAM" id="Phobius"/>
    </source>
</evidence>
<proteinExistence type="predicted"/>
<keyword evidence="4 5" id="KW-0472">Membrane</keyword>
<dbReference type="SUPFAM" id="SSF103506">
    <property type="entry name" value="Mitochondrial carrier"/>
    <property type="match status" value="1"/>
</dbReference>
<comment type="caution">
    <text evidence="6">The sequence shown here is derived from an EMBL/GenBank/DDBJ whole genome shotgun (WGS) entry which is preliminary data.</text>
</comment>
<dbReference type="GO" id="GO:0016020">
    <property type="term" value="C:membrane"/>
    <property type="evidence" value="ECO:0007669"/>
    <property type="project" value="UniProtKB-SubCell"/>
</dbReference>
<dbReference type="Gene3D" id="1.50.40.10">
    <property type="entry name" value="Mitochondrial carrier domain"/>
    <property type="match status" value="1"/>
</dbReference>
<evidence type="ECO:0000256" key="3">
    <source>
        <dbReference type="ARBA" id="ARBA00022989"/>
    </source>
</evidence>
<accession>A0AAD7NG21</accession>
<dbReference type="EMBL" id="JARJLG010000052">
    <property type="protein sequence ID" value="KAJ7759424.1"/>
    <property type="molecule type" value="Genomic_DNA"/>
</dbReference>
<evidence type="ECO:0000313" key="6">
    <source>
        <dbReference type="EMBL" id="KAJ7759424.1"/>
    </source>
</evidence>
<evidence type="ECO:0000256" key="4">
    <source>
        <dbReference type="ARBA" id="ARBA00023136"/>
    </source>
</evidence>
<dbReference type="InterPro" id="IPR023395">
    <property type="entry name" value="MCP_dom_sf"/>
</dbReference>
<keyword evidence="7" id="KW-1185">Reference proteome</keyword>
<keyword evidence="2 5" id="KW-0812">Transmembrane</keyword>
<organism evidence="6 7">
    <name type="scientific">Mycena maculata</name>
    <dbReference type="NCBI Taxonomy" id="230809"/>
    <lineage>
        <taxon>Eukaryota</taxon>
        <taxon>Fungi</taxon>
        <taxon>Dikarya</taxon>
        <taxon>Basidiomycota</taxon>
        <taxon>Agaricomycotina</taxon>
        <taxon>Agaricomycetes</taxon>
        <taxon>Agaricomycetidae</taxon>
        <taxon>Agaricales</taxon>
        <taxon>Marasmiineae</taxon>
        <taxon>Mycenaceae</taxon>
        <taxon>Mycena</taxon>
    </lineage>
</organism>
<evidence type="ECO:0000256" key="1">
    <source>
        <dbReference type="ARBA" id="ARBA00004370"/>
    </source>
</evidence>
<dbReference type="AlphaFoldDB" id="A0AAD7NG21"/>
<keyword evidence="3 5" id="KW-1133">Transmembrane helix</keyword>
<evidence type="ECO:0000313" key="7">
    <source>
        <dbReference type="Proteomes" id="UP001215280"/>
    </source>
</evidence>
<gene>
    <name evidence="6" type="ORF">DFH07DRAFT_958028</name>
</gene>